<dbReference type="Gene3D" id="1.25.10.10">
    <property type="entry name" value="Leucine-rich Repeat Variant"/>
    <property type="match status" value="1"/>
</dbReference>
<protein>
    <submittedName>
        <fullName evidence="2">Sympk protein</fullName>
    </submittedName>
</protein>
<dbReference type="InterPro" id="IPR011989">
    <property type="entry name" value="ARM-like"/>
</dbReference>
<dbReference type="Pfam" id="PF12295">
    <property type="entry name" value="Symplekin_C"/>
    <property type="match status" value="1"/>
</dbReference>
<dbReference type="EMBL" id="CAJNIZ010016136">
    <property type="protein sequence ID" value="CAE7381749.1"/>
    <property type="molecule type" value="Genomic_DNA"/>
</dbReference>
<feature type="domain" description="Symplekin C-terminal" evidence="1">
    <location>
        <begin position="769"/>
        <end position="949"/>
    </location>
</feature>
<evidence type="ECO:0000259" key="1">
    <source>
        <dbReference type="Pfam" id="PF12295"/>
    </source>
</evidence>
<name>A0A812QFQ7_SYMPI</name>
<dbReference type="PANTHER" id="PTHR15245">
    <property type="entry name" value="SYMPLEKIN-RELATED"/>
    <property type="match status" value="1"/>
</dbReference>
<gene>
    <name evidence="2" type="primary">Sympk</name>
    <name evidence="2" type="ORF">SPIL2461_LOCUS9312</name>
</gene>
<sequence>MASRWAIAVILSQTPSPLLLNVRLPAELRGVSCIQDLPGVTRLGASTSFLEPTALQQQAEDLFQLLLKLLRQAVTSYSEGGRAKAPQLISAVGAVARQRPSMLPACLGMFKSLLQPKEVLGAQTFDEIQRLVAAETQLFIASGLTKEWSAELLELYDLAGQSGSLEEVSTQAKYKQISAVTEDVDGTSRGNKRVWTSQCADGTLSEDAIFDADALLSGEAETTCRRLEDYFGLPSQREPAGHVPAPAVLATRISSQAELARIALTSLSSLSVQRSLHRERAHENAVVFSDAASGHGTNGTSEPEMFQEQLSLLVEGKAAKHNEPEKPDEPVARDPRAALSMDRSGGEKNGIAANLLPLDVSSTQLPKDLRAKDALQLKLFEEVLASWSRMETSLQKYSFLPTQLTSYTQVSRQVAVHLAAGQRTALQPELQRSMCQAYVLRSFDLLQASLQSESKAGASAAMDQLVELFYAKFSADVARFQESAVGTSAPLREILEAGGSSRRLAGTSFTYAELFDMCLAEFEKRDVPRRELRTFLGELPAVPLSAFRALEAQCQLASARKMALLTILALIEGKPACRWRGLQLLFKLIFSVGEVWYCDGTAGEHHHFKSRAIYTSTNGQLPDLGWQLPHLTDEEALALMAEGFEDDASKILQRSCADIFKGAICAPQERVWLYHGLCIKRPILMHGLFETFVHCDAAMKEHLINSIEEAVKHIPVSEQELLVLVQKATPQTEALVLKMLNIMMTTRGNEALLPGFGEAVVRLYKETQNPRLLVPVFDMLDRDTLLDFLPSVLQLEADLVADAFRLLIGSRTPPISVTELLTELHHVNSPGEDIVPRKCSMQALNIVFDMRDQFDTKVYGIVIQSLVEEPGPLPTLFMRTVIQVVKELPHLSDFVVMEILPRLVRQEVWAHENMWRGFMIVLQHTFASQPSGAARVLAMLPLSQLEDVLVQHPDWKAQLREFVARQPPSMVPSHVRQLLE</sequence>
<dbReference type="InterPro" id="IPR022075">
    <property type="entry name" value="Symplekin_C"/>
</dbReference>
<comment type="caution">
    <text evidence="2">The sequence shown here is derived from an EMBL/GenBank/DDBJ whole genome shotgun (WGS) entry which is preliminary data.</text>
</comment>
<proteinExistence type="predicted"/>
<accession>A0A812QFQ7</accession>
<organism evidence="2 3">
    <name type="scientific">Symbiodinium pilosum</name>
    <name type="common">Dinoflagellate</name>
    <dbReference type="NCBI Taxonomy" id="2952"/>
    <lineage>
        <taxon>Eukaryota</taxon>
        <taxon>Sar</taxon>
        <taxon>Alveolata</taxon>
        <taxon>Dinophyceae</taxon>
        <taxon>Suessiales</taxon>
        <taxon>Symbiodiniaceae</taxon>
        <taxon>Symbiodinium</taxon>
    </lineage>
</organism>
<evidence type="ECO:0000313" key="2">
    <source>
        <dbReference type="EMBL" id="CAE7381749.1"/>
    </source>
</evidence>
<dbReference type="GO" id="GO:0005847">
    <property type="term" value="C:mRNA cleavage and polyadenylation specificity factor complex"/>
    <property type="evidence" value="ECO:0007669"/>
    <property type="project" value="TreeGrafter"/>
</dbReference>
<dbReference type="AlphaFoldDB" id="A0A812QFQ7"/>
<dbReference type="Proteomes" id="UP000649617">
    <property type="component" value="Unassembled WGS sequence"/>
</dbReference>
<dbReference type="PANTHER" id="PTHR15245:SF20">
    <property type="entry name" value="SYMPLEKIN"/>
    <property type="match status" value="1"/>
</dbReference>
<evidence type="ECO:0000313" key="3">
    <source>
        <dbReference type="Proteomes" id="UP000649617"/>
    </source>
</evidence>
<keyword evidence="3" id="KW-1185">Reference proteome</keyword>
<reference evidence="2" key="1">
    <citation type="submission" date="2021-02" db="EMBL/GenBank/DDBJ databases">
        <authorList>
            <person name="Dougan E. K."/>
            <person name="Rhodes N."/>
            <person name="Thang M."/>
            <person name="Chan C."/>
        </authorList>
    </citation>
    <scope>NUCLEOTIDE SEQUENCE</scope>
</reference>
<dbReference type="OrthoDB" id="331600at2759"/>
<dbReference type="InterPro" id="IPR021850">
    <property type="entry name" value="Symplekin/Pta1"/>
</dbReference>